<evidence type="ECO:0000256" key="1">
    <source>
        <dbReference type="ARBA" id="ARBA00022448"/>
    </source>
</evidence>
<dbReference type="GO" id="GO:0005886">
    <property type="term" value="C:plasma membrane"/>
    <property type="evidence" value="ECO:0007669"/>
    <property type="project" value="TreeGrafter"/>
</dbReference>
<dbReference type="SUPFAM" id="SSF49503">
    <property type="entry name" value="Cupredoxins"/>
    <property type="match status" value="2"/>
</dbReference>
<dbReference type="GO" id="GO:0009055">
    <property type="term" value="F:electron transfer activity"/>
    <property type="evidence" value="ECO:0007669"/>
    <property type="project" value="InterPro"/>
</dbReference>
<feature type="chain" id="PRO_5026736907" evidence="8">
    <location>
        <begin position="26"/>
        <end position="344"/>
    </location>
</feature>
<dbReference type="Pfam" id="PF02298">
    <property type="entry name" value="Cu_bind_like"/>
    <property type="match status" value="2"/>
</dbReference>
<evidence type="ECO:0000313" key="11">
    <source>
        <dbReference type="RefSeq" id="XP_022143157.1"/>
    </source>
</evidence>
<keyword evidence="5" id="KW-1015">Disulfide bond</keyword>
<dbReference type="InterPro" id="IPR003245">
    <property type="entry name" value="Phytocyanin_dom"/>
</dbReference>
<dbReference type="GeneID" id="111013093"/>
<keyword evidence="8" id="KW-0732">Signal</keyword>
<evidence type="ECO:0000256" key="5">
    <source>
        <dbReference type="ARBA" id="ARBA00023157"/>
    </source>
</evidence>
<dbReference type="Proteomes" id="UP000504603">
    <property type="component" value="Unplaced"/>
</dbReference>
<dbReference type="InterPro" id="IPR008972">
    <property type="entry name" value="Cupredoxin"/>
</dbReference>
<dbReference type="FunFam" id="2.60.40.420:FF:000034">
    <property type="entry name" value="Cupredoxin superfamily protein"/>
    <property type="match status" value="1"/>
</dbReference>
<accession>A0A6J1CPZ0</accession>
<dbReference type="InterPro" id="IPR039391">
    <property type="entry name" value="Phytocyanin-like"/>
</dbReference>
<dbReference type="GO" id="GO:0046872">
    <property type="term" value="F:metal ion binding"/>
    <property type="evidence" value="ECO:0007669"/>
    <property type="project" value="UniProtKB-KW"/>
</dbReference>
<keyword evidence="2" id="KW-0479">Metal-binding</keyword>
<evidence type="ECO:0000256" key="4">
    <source>
        <dbReference type="ARBA" id="ARBA00023008"/>
    </source>
</evidence>
<evidence type="ECO:0000256" key="2">
    <source>
        <dbReference type="ARBA" id="ARBA00022723"/>
    </source>
</evidence>
<dbReference type="PANTHER" id="PTHR33021:SF488">
    <property type="entry name" value="PHYTOCYANIN DOMAIN-CONTAINING PROTEIN"/>
    <property type="match status" value="1"/>
</dbReference>
<evidence type="ECO:0000256" key="6">
    <source>
        <dbReference type="ARBA" id="ARBA00023180"/>
    </source>
</evidence>
<feature type="domain" description="Phytocyanin" evidence="9">
    <location>
        <begin position="26"/>
        <end position="128"/>
    </location>
</feature>
<dbReference type="Gene3D" id="2.60.40.420">
    <property type="entry name" value="Cupredoxins - blue copper proteins"/>
    <property type="match status" value="2"/>
</dbReference>
<dbReference type="AlphaFoldDB" id="A0A6J1CPZ0"/>
<keyword evidence="3" id="KW-0249">Electron transport</keyword>
<evidence type="ECO:0000256" key="8">
    <source>
        <dbReference type="SAM" id="SignalP"/>
    </source>
</evidence>
<feature type="compositionally biased region" description="Pro residues" evidence="7">
    <location>
        <begin position="135"/>
        <end position="175"/>
    </location>
</feature>
<keyword evidence="1" id="KW-0813">Transport</keyword>
<name>A0A6J1CPZ0_MOMCH</name>
<keyword evidence="4" id="KW-0186">Copper</keyword>
<feature type="region of interest" description="Disordered" evidence="7">
    <location>
        <begin position="133"/>
        <end position="190"/>
    </location>
</feature>
<gene>
    <name evidence="11" type="primary">LOC111013093</name>
</gene>
<feature type="domain" description="Phytocyanin" evidence="9">
    <location>
        <begin position="193"/>
        <end position="296"/>
    </location>
</feature>
<reference evidence="11" key="1">
    <citation type="submission" date="2025-08" db="UniProtKB">
        <authorList>
            <consortium name="RefSeq"/>
        </authorList>
    </citation>
    <scope>IDENTIFICATION</scope>
    <source>
        <strain evidence="11">OHB3-1</strain>
    </source>
</reference>
<feature type="region of interest" description="Disordered" evidence="7">
    <location>
        <begin position="296"/>
        <end position="323"/>
    </location>
</feature>
<proteinExistence type="predicted"/>
<dbReference type="FunFam" id="2.60.40.420:FF:000003">
    <property type="entry name" value="Blue copper"/>
    <property type="match status" value="1"/>
</dbReference>
<organism evidence="10 11">
    <name type="scientific">Momordica charantia</name>
    <name type="common">Bitter gourd</name>
    <name type="synonym">Balsam pear</name>
    <dbReference type="NCBI Taxonomy" id="3673"/>
    <lineage>
        <taxon>Eukaryota</taxon>
        <taxon>Viridiplantae</taxon>
        <taxon>Streptophyta</taxon>
        <taxon>Embryophyta</taxon>
        <taxon>Tracheophyta</taxon>
        <taxon>Spermatophyta</taxon>
        <taxon>Magnoliopsida</taxon>
        <taxon>eudicotyledons</taxon>
        <taxon>Gunneridae</taxon>
        <taxon>Pentapetalae</taxon>
        <taxon>rosids</taxon>
        <taxon>fabids</taxon>
        <taxon>Cucurbitales</taxon>
        <taxon>Cucurbitaceae</taxon>
        <taxon>Momordiceae</taxon>
        <taxon>Momordica</taxon>
    </lineage>
</organism>
<evidence type="ECO:0000259" key="9">
    <source>
        <dbReference type="PROSITE" id="PS51485"/>
    </source>
</evidence>
<dbReference type="PROSITE" id="PS51485">
    <property type="entry name" value="PHYTOCYANIN"/>
    <property type="match status" value="2"/>
</dbReference>
<dbReference type="KEGG" id="mcha:111013093"/>
<evidence type="ECO:0000313" key="10">
    <source>
        <dbReference type="Proteomes" id="UP000504603"/>
    </source>
</evidence>
<sequence>MAVRFNQMAVLLLLTAAALWQRSSAATYVVGDSLGWTVPPNPTSYSDWASTKTFVVGDVLVFNFASGRHDVAEVTRSGFDTCSGGNPISVENNSPARITLTSAGDHHFICNFPGHCNGGQKLSVTVRATASPAPTAVPVPGPSRSPSPAPAAVPVPRPSRSPSPAPTAVPVPGPSQSPSSSVVPSPAPSREPMTYVVGDSSGWTVPSSASFYESWARDKSFFVGDVLEFNFAIQTHDVAEVTRENFDRCSGESPRSPISTNPPVRITLSEAGEHFFICTFAGHCGVGQKLAVNVTGGGASSPPSNTDPSNLSPTTAPPPPSAASSLRASAFSAALLAVALALVY</sequence>
<keyword evidence="10" id="KW-1185">Reference proteome</keyword>
<evidence type="ECO:0000256" key="3">
    <source>
        <dbReference type="ARBA" id="ARBA00022982"/>
    </source>
</evidence>
<protein>
    <submittedName>
        <fullName evidence="11">Blue copper protein-like</fullName>
    </submittedName>
</protein>
<dbReference type="CDD" id="cd04216">
    <property type="entry name" value="Phytocyanin"/>
    <property type="match status" value="1"/>
</dbReference>
<feature type="signal peptide" evidence="8">
    <location>
        <begin position="1"/>
        <end position="25"/>
    </location>
</feature>
<dbReference type="RefSeq" id="XP_022143157.1">
    <property type="nucleotide sequence ID" value="XM_022287465.1"/>
</dbReference>
<keyword evidence="6" id="KW-0325">Glycoprotein</keyword>
<evidence type="ECO:0000256" key="7">
    <source>
        <dbReference type="SAM" id="MobiDB-lite"/>
    </source>
</evidence>
<dbReference type="OrthoDB" id="5421909at2759"/>
<dbReference type="PANTHER" id="PTHR33021">
    <property type="entry name" value="BLUE COPPER PROTEIN"/>
    <property type="match status" value="1"/>
</dbReference>